<keyword evidence="3" id="KW-0611">Plant defense</keyword>
<dbReference type="Pfam" id="PF18052">
    <property type="entry name" value="Rx_N"/>
    <property type="match status" value="1"/>
</dbReference>
<evidence type="ECO:0000313" key="8">
    <source>
        <dbReference type="EMBL" id="PIM97613.1"/>
    </source>
</evidence>
<dbReference type="PANTHER" id="PTHR47186">
    <property type="entry name" value="LEUCINE-RICH REPEAT-CONTAINING PROTEIN 57"/>
    <property type="match status" value="1"/>
</dbReference>
<accession>A0A2G9FX35</accession>
<dbReference type="PANTHER" id="PTHR47186:SF3">
    <property type="entry name" value="OS09G0267800 PROTEIN"/>
    <property type="match status" value="1"/>
</dbReference>
<dbReference type="Gene3D" id="3.80.10.10">
    <property type="entry name" value="Ribonuclease Inhibitor"/>
    <property type="match status" value="1"/>
</dbReference>
<evidence type="ECO:0000313" key="9">
    <source>
        <dbReference type="Proteomes" id="UP000231279"/>
    </source>
</evidence>
<evidence type="ECO:0000256" key="3">
    <source>
        <dbReference type="ARBA" id="ARBA00022821"/>
    </source>
</evidence>
<feature type="region of interest" description="Disordered" evidence="4">
    <location>
        <begin position="419"/>
        <end position="439"/>
    </location>
</feature>
<proteinExistence type="predicted"/>
<dbReference type="Pfam" id="PF25019">
    <property type="entry name" value="LRR_R13L1-DRL21"/>
    <property type="match status" value="1"/>
</dbReference>
<gene>
    <name evidence="8" type="ORF">CDL12_29917</name>
</gene>
<reference evidence="9" key="1">
    <citation type="journal article" date="2018" name="Gigascience">
        <title>Genome assembly of the Pink Ipe (Handroanthus impetiginosus, Bignoniaceae), a highly valued, ecologically keystone Neotropical timber forest tree.</title>
        <authorList>
            <person name="Silva-Junior O.B."/>
            <person name="Grattapaglia D."/>
            <person name="Novaes E."/>
            <person name="Collevatti R.G."/>
        </authorList>
    </citation>
    <scope>NUCLEOTIDE SEQUENCE [LARGE SCALE GENOMIC DNA]</scope>
    <source>
        <strain evidence="9">cv. UFG-1</strain>
    </source>
</reference>
<evidence type="ECO:0000259" key="5">
    <source>
        <dbReference type="Pfam" id="PF18052"/>
    </source>
</evidence>
<sequence length="567" mass="64295">MAEIILTPFLQVIIEKLAHSALQKIADLWEPEDRFKKLQSVLPMAQAVIQDAEERQMTDKAVRIWLRRLRDAAWKADDLLEEFMYHRTNYNCTNRYNINFINSRNILDFCQKKSHILDDLHKAVVEGINLTLVGSKIMDKQFEMRETSSFFIGSEVCGREEEKREILEKLLMPSVGIQSTGLEKGLAQMNLGQVYHASIVSDYGSFTIPETLHQAKHLRTLLIFSEGGFQTVPSDIFSSFIYLRMLILSGSLVKLPESIGKLSILKSLDLSNSHFDELLSALSSLCLLETLNLFGCYNLKRLPSMRKITGLRHLNISGCEALMEMPDGIDKLVQLQTLPIYIVPIPLRNCVLLEGITGLKGLNLRGELKIKHLERVHDVEEAKGLNLLDKEYLQSLGLCWGNAGSDFIMNPFLESNAARFQQRKPHESGPSEDPEPSYPTVSNLGLSSDVLAFLQPHKNLKKLFIVGYPGIKFAEWTLPNLTDVVLINCGGCLHLPILGHLPLLRSLRMEGIKSIIYIGQEICGEDVEVSFPSLQELFMRDFPVLEEWHLELRRCNTISLNCMEDLM</sequence>
<dbReference type="GO" id="GO:0006952">
    <property type="term" value="P:defense response"/>
    <property type="evidence" value="ECO:0007669"/>
    <property type="project" value="UniProtKB-KW"/>
</dbReference>
<feature type="domain" description="Disease resistance N-terminal" evidence="5">
    <location>
        <begin position="9"/>
        <end position="91"/>
    </location>
</feature>
<protein>
    <submittedName>
        <fullName evidence="8">Uncharacterized protein</fullName>
    </submittedName>
</protein>
<dbReference type="InterPro" id="IPR041118">
    <property type="entry name" value="Rx_N"/>
</dbReference>
<evidence type="ECO:0000259" key="7">
    <source>
        <dbReference type="Pfam" id="PF25019"/>
    </source>
</evidence>
<feature type="domain" description="Disease resistance R13L4/SHOC-2-like LRR" evidence="6">
    <location>
        <begin position="217"/>
        <end position="365"/>
    </location>
</feature>
<name>A0A2G9FX35_9LAMI</name>
<evidence type="ECO:0000256" key="2">
    <source>
        <dbReference type="ARBA" id="ARBA00022741"/>
    </source>
</evidence>
<dbReference type="OrthoDB" id="908170at2759"/>
<keyword evidence="2" id="KW-0547">Nucleotide-binding</keyword>
<dbReference type="AlphaFoldDB" id="A0A2G9FX35"/>
<feature type="domain" description="R13L1/DRL21-like LRR repeat region" evidence="7">
    <location>
        <begin position="447"/>
        <end position="511"/>
    </location>
</feature>
<dbReference type="InterPro" id="IPR056789">
    <property type="entry name" value="LRR_R13L1-DRL21"/>
</dbReference>
<organism evidence="8 9">
    <name type="scientific">Handroanthus impetiginosus</name>
    <dbReference type="NCBI Taxonomy" id="429701"/>
    <lineage>
        <taxon>Eukaryota</taxon>
        <taxon>Viridiplantae</taxon>
        <taxon>Streptophyta</taxon>
        <taxon>Embryophyta</taxon>
        <taxon>Tracheophyta</taxon>
        <taxon>Spermatophyta</taxon>
        <taxon>Magnoliopsida</taxon>
        <taxon>eudicotyledons</taxon>
        <taxon>Gunneridae</taxon>
        <taxon>Pentapetalae</taxon>
        <taxon>asterids</taxon>
        <taxon>lamiids</taxon>
        <taxon>Lamiales</taxon>
        <taxon>Bignoniaceae</taxon>
        <taxon>Crescentiina</taxon>
        <taxon>Tabebuia alliance</taxon>
        <taxon>Handroanthus</taxon>
    </lineage>
</organism>
<evidence type="ECO:0000256" key="4">
    <source>
        <dbReference type="SAM" id="MobiDB-lite"/>
    </source>
</evidence>
<dbReference type="InterPro" id="IPR032675">
    <property type="entry name" value="LRR_dom_sf"/>
</dbReference>
<dbReference type="EMBL" id="NKXS01009394">
    <property type="protein sequence ID" value="PIM97613.1"/>
    <property type="molecule type" value="Genomic_DNA"/>
</dbReference>
<comment type="caution">
    <text evidence="8">The sequence shown here is derived from an EMBL/GenBank/DDBJ whole genome shotgun (WGS) entry which is preliminary data.</text>
</comment>
<dbReference type="GO" id="GO:0000166">
    <property type="term" value="F:nucleotide binding"/>
    <property type="evidence" value="ECO:0007669"/>
    <property type="project" value="UniProtKB-KW"/>
</dbReference>
<keyword evidence="9" id="KW-1185">Reference proteome</keyword>
<dbReference type="SUPFAM" id="SSF52047">
    <property type="entry name" value="RNI-like"/>
    <property type="match status" value="1"/>
</dbReference>
<dbReference type="STRING" id="429701.A0A2G9FX35"/>
<dbReference type="Proteomes" id="UP000231279">
    <property type="component" value="Unassembled WGS sequence"/>
</dbReference>
<evidence type="ECO:0000256" key="1">
    <source>
        <dbReference type="ARBA" id="ARBA00022737"/>
    </source>
</evidence>
<keyword evidence="1" id="KW-0677">Repeat</keyword>
<dbReference type="Pfam" id="PF23598">
    <property type="entry name" value="LRR_14"/>
    <property type="match status" value="1"/>
</dbReference>
<evidence type="ECO:0000259" key="6">
    <source>
        <dbReference type="Pfam" id="PF23598"/>
    </source>
</evidence>
<dbReference type="InterPro" id="IPR055414">
    <property type="entry name" value="LRR_R13L4/SHOC2-like"/>
</dbReference>
<dbReference type="Gene3D" id="1.20.5.4130">
    <property type="match status" value="1"/>
</dbReference>